<reference evidence="2" key="1">
    <citation type="journal article" date="2020" name="Phytopathology">
        <title>Genome sequence of the chestnut blight fungus Cryphonectria parasitica EP155: A fundamental resource for an archetypical invasive plant pathogen.</title>
        <authorList>
            <person name="Crouch J.A."/>
            <person name="Dawe A."/>
            <person name="Aerts A."/>
            <person name="Barry K."/>
            <person name="Churchill A.C.L."/>
            <person name="Grimwood J."/>
            <person name="Hillman B."/>
            <person name="Milgroom M.G."/>
            <person name="Pangilinan J."/>
            <person name="Smith M."/>
            <person name="Salamov A."/>
            <person name="Schmutz J."/>
            <person name="Yadav J."/>
            <person name="Grigoriev I.V."/>
            <person name="Nuss D."/>
        </authorList>
    </citation>
    <scope>NUCLEOTIDE SEQUENCE</scope>
    <source>
        <strain evidence="2">EP155</strain>
    </source>
</reference>
<evidence type="ECO:0000256" key="1">
    <source>
        <dbReference type="SAM" id="Coils"/>
    </source>
</evidence>
<dbReference type="AlphaFoldDB" id="A0A9P4Y8C4"/>
<keyword evidence="1" id="KW-0175">Coiled coil</keyword>
<gene>
    <name evidence="2" type="ORF">M406DRAFT_224048</name>
</gene>
<name>A0A9P4Y8C4_CRYP1</name>
<feature type="non-terminal residue" evidence="2">
    <location>
        <position position="94"/>
    </location>
</feature>
<evidence type="ECO:0000313" key="2">
    <source>
        <dbReference type="EMBL" id="KAF3768398.1"/>
    </source>
</evidence>
<proteinExistence type="predicted"/>
<sequence>GAFCCFAENSSRCGECISLDQSCDTGYFLASAAGRLIREKRKVLSEEAEAESANAAALQALLASQARLDRARKQRRLLEERAAEIIHRGFNSLE</sequence>
<dbReference type="GeneID" id="63832802"/>
<accession>A0A9P4Y8C4</accession>
<organism evidence="2 3">
    <name type="scientific">Cryphonectria parasitica (strain ATCC 38755 / EP155)</name>
    <dbReference type="NCBI Taxonomy" id="660469"/>
    <lineage>
        <taxon>Eukaryota</taxon>
        <taxon>Fungi</taxon>
        <taxon>Dikarya</taxon>
        <taxon>Ascomycota</taxon>
        <taxon>Pezizomycotina</taxon>
        <taxon>Sordariomycetes</taxon>
        <taxon>Sordariomycetidae</taxon>
        <taxon>Diaporthales</taxon>
        <taxon>Cryphonectriaceae</taxon>
        <taxon>Cryphonectria-Endothia species complex</taxon>
        <taxon>Cryphonectria</taxon>
    </lineage>
</organism>
<dbReference type="Proteomes" id="UP000803844">
    <property type="component" value="Unassembled WGS sequence"/>
</dbReference>
<comment type="caution">
    <text evidence="2">The sequence shown here is derived from an EMBL/GenBank/DDBJ whole genome shotgun (WGS) entry which is preliminary data.</text>
</comment>
<dbReference type="RefSeq" id="XP_040779359.1">
    <property type="nucleotide sequence ID" value="XM_040915673.1"/>
</dbReference>
<feature type="coiled-coil region" evidence="1">
    <location>
        <begin position="61"/>
        <end position="88"/>
    </location>
</feature>
<keyword evidence="3" id="KW-1185">Reference proteome</keyword>
<dbReference type="EMBL" id="MU032345">
    <property type="protein sequence ID" value="KAF3768398.1"/>
    <property type="molecule type" value="Genomic_DNA"/>
</dbReference>
<evidence type="ECO:0000313" key="3">
    <source>
        <dbReference type="Proteomes" id="UP000803844"/>
    </source>
</evidence>
<protein>
    <submittedName>
        <fullName evidence="2">Uncharacterized protein</fullName>
    </submittedName>
</protein>
<feature type="non-terminal residue" evidence="2">
    <location>
        <position position="1"/>
    </location>
</feature>